<dbReference type="PROSITE" id="PS50235">
    <property type="entry name" value="USP_3"/>
    <property type="match status" value="1"/>
</dbReference>
<organism evidence="4 5">
    <name type="scientific">Xenopus laevis</name>
    <name type="common">African clawed frog</name>
    <dbReference type="NCBI Taxonomy" id="8355"/>
    <lineage>
        <taxon>Eukaryota</taxon>
        <taxon>Metazoa</taxon>
        <taxon>Chordata</taxon>
        <taxon>Craniata</taxon>
        <taxon>Vertebrata</taxon>
        <taxon>Euteleostomi</taxon>
        <taxon>Amphibia</taxon>
        <taxon>Batrachia</taxon>
        <taxon>Anura</taxon>
        <taxon>Pipoidea</taxon>
        <taxon>Pipidae</taxon>
        <taxon>Xenopodinae</taxon>
        <taxon>Xenopus</taxon>
        <taxon>Xenopus</taxon>
    </lineage>
</organism>
<dbReference type="GO" id="GO:0016579">
    <property type="term" value="P:protein deubiquitination"/>
    <property type="evidence" value="ECO:0007669"/>
    <property type="project" value="InterPro"/>
</dbReference>
<dbReference type="GO" id="GO:0005829">
    <property type="term" value="C:cytosol"/>
    <property type="evidence" value="ECO:0007669"/>
    <property type="project" value="TreeGrafter"/>
</dbReference>
<dbReference type="PROSITE" id="PS00973">
    <property type="entry name" value="USP_2"/>
    <property type="match status" value="1"/>
</dbReference>
<comment type="similarity">
    <text evidence="1">Belongs to the peptidase C19 family.</text>
</comment>
<dbReference type="GO" id="GO:0042981">
    <property type="term" value="P:regulation of apoptotic process"/>
    <property type="evidence" value="ECO:0007669"/>
    <property type="project" value="TreeGrafter"/>
</dbReference>
<dbReference type="InterPro" id="IPR038765">
    <property type="entry name" value="Papain-like_cys_pep_sf"/>
</dbReference>
<keyword evidence="1" id="KW-0833">Ubl conjugation pathway</keyword>
<dbReference type="CDD" id="cd02661">
    <property type="entry name" value="Peptidase_C19E"/>
    <property type="match status" value="1"/>
</dbReference>
<feature type="region of interest" description="Disordered" evidence="2">
    <location>
        <begin position="454"/>
        <end position="491"/>
    </location>
</feature>
<dbReference type="EC" id="3.4.19.12" evidence="1"/>
<dbReference type="PANTHER" id="PTHR24006:SF928">
    <property type="entry name" value="UBIQUITIN CARBOXYL-TERMINAL HYDROLASE 42-LIKE"/>
    <property type="match status" value="1"/>
</dbReference>
<dbReference type="InterPro" id="IPR028889">
    <property type="entry name" value="USP"/>
</dbReference>
<dbReference type="InterPro" id="IPR018200">
    <property type="entry name" value="USP_CS"/>
</dbReference>
<gene>
    <name evidence="4" type="ORF">XELAEV_18005791mg</name>
</gene>
<dbReference type="PANTHER" id="PTHR24006">
    <property type="entry name" value="UBIQUITIN CARBOXYL-TERMINAL HYDROLASE"/>
    <property type="match status" value="1"/>
</dbReference>
<keyword evidence="1" id="KW-0645">Protease</keyword>
<dbReference type="Gene3D" id="3.90.70.10">
    <property type="entry name" value="Cysteine proteinases"/>
    <property type="match status" value="1"/>
</dbReference>
<feature type="compositionally biased region" description="Polar residues" evidence="2">
    <location>
        <begin position="348"/>
        <end position="370"/>
    </location>
</feature>
<evidence type="ECO:0000313" key="5">
    <source>
        <dbReference type="Proteomes" id="UP000694892"/>
    </source>
</evidence>
<sequence>MSEIKPTEKILFQSEKIFMKWRNAWPIGAGLRNLGNTCYMNSVLQCLTYTAPLANYLLTREHSKTCVQRGFCMMCVMQNHVTEVLGHPEGVIKPLPIYNGLHNIAGHFIQGRQEDAHEFLRYAIDALQQACLRDYDSQDMKTKATSFIHRVFGGYLRSQVMCLNCLGESNTFDKFMDIKLDIKNSNSITEALKEYVKPEEHGELCYKCSKCNKMVTATKTLSIKRPSNVLTLSLNRFDVFSANKISKMEAYPEFIDIRLYTSEPNGEPITYRLYAVLVHAGNTCNSGHYYCYVKAPNGKWYNMNDQSVSLVDKTTQIPKTSNLKREEILVQGKKEESKGKGLKRPFTDITSSKTPSTFPTASSSLQKPINSQPEGIKRIKLDRLLLFKTSRMDDKGDTTLVPNRSEMEVKERVLKVTYIKSPSFIPTATSSSQQANTSQPAKFMIRLAKPVFQISENTDEREEKQKSLKRPLPDEEGSEEIPKKKICLTWR</sequence>
<dbReference type="PROSITE" id="PS00972">
    <property type="entry name" value="USP_1"/>
    <property type="match status" value="1"/>
</dbReference>
<feature type="domain" description="USP" evidence="3">
    <location>
        <begin position="29"/>
        <end position="334"/>
    </location>
</feature>
<accession>A0A974I2Z3</accession>
<keyword evidence="1" id="KW-0788">Thiol protease</keyword>
<protein>
    <recommendedName>
        <fullName evidence="1">Ubiquitin carboxyl-terminal hydrolase</fullName>
        <ecNumber evidence="1">3.4.19.12</ecNumber>
    </recommendedName>
</protein>
<dbReference type="FunFam" id="3.90.70.10:FF:000119">
    <property type="entry name" value="Ubiquitin specific peptidase 36"/>
    <property type="match status" value="1"/>
</dbReference>
<dbReference type="GO" id="GO:0005634">
    <property type="term" value="C:nucleus"/>
    <property type="evidence" value="ECO:0007669"/>
    <property type="project" value="TreeGrafter"/>
</dbReference>
<feature type="region of interest" description="Disordered" evidence="2">
    <location>
        <begin position="334"/>
        <end position="370"/>
    </location>
</feature>
<evidence type="ECO:0000256" key="2">
    <source>
        <dbReference type="SAM" id="MobiDB-lite"/>
    </source>
</evidence>
<evidence type="ECO:0000313" key="4">
    <source>
        <dbReference type="EMBL" id="OCU00008.1"/>
    </source>
</evidence>
<reference evidence="5" key="1">
    <citation type="journal article" date="2016" name="Nature">
        <title>Genome evolution in the allotetraploid frog Xenopus laevis.</title>
        <authorList>
            <person name="Session A.M."/>
            <person name="Uno Y."/>
            <person name="Kwon T."/>
            <person name="Chapman J.A."/>
            <person name="Toyoda A."/>
            <person name="Takahashi S."/>
            <person name="Fukui A."/>
            <person name="Hikosaka A."/>
            <person name="Suzuki A."/>
            <person name="Kondo M."/>
            <person name="van Heeringen S.J."/>
            <person name="Quigley I."/>
            <person name="Heinz S."/>
            <person name="Ogino H."/>
            <person name="Ochi H."/>
            <person name="Hellsten U."/>
            <person name="Lyons J.B."/>
            <person name="Simakov O."/>
            <person name="Putnam N."/>
            <person name="Stites J."/>
            <person name="Kuroki Y."/>
            <person name="Tanaka T."/>
            <person name="Michiue T."/>
            <person name="Watanabe M."/>
            <person name="Bogdanovic O."/>
            <person name="Lister R."/>
            <person name="Georgiou G."/>
            <person name="Paranjpe S.S."/>
            <person name="van Kruijsbergen I."/>
            <person name="Shu S."/>
            <person name="Carlson J."/>
            <person name="Kinoshita T."/>
            <person name="Ohta Y."/>
            <person name="Mawaribuchi S."/>
            <person name="Jenkins J."/>
            <person name="Grimwood J."/>
            <person name="Schmutz J."/>
            <person name="Mitros T."/>
            <person name="Mozaffari S.V."/>
            <person name="Suzuki Y."/>
            <person name="Haramoto Y."/>
            <person name="Yamamoto T.S."/>
            <person name="Takagi C."/>
            <person name="Heald R."/>
            <person name="Miller K."/>
            <person name="Haudenschild C."/>
            <person name="Kitzman J."/>
            <person name="Nakayama T."/>
            <person name="Izutsu Y."/>
            <person name="Robert J."/>
            <person name="Fortriede J."/>
            <person name="Burns K."/>
            <person name="Lotay V."/>
            <person name="Karimi K."/>
            <person name="Yasuoka Y."/>
            <person name="Dichmann D.S."/>
            <person name="Flajnik M.F."/>
            <person name="Houston D.W."/>
            <person name="Shendure J."/>
            <person name="DuPasquier L."/>
            <person name="Vize P.D."/>
            <person name="Zorn A.M."/>
            <person name="Ito M."/>
            <person name="Marcotte E.M."/>
            <person name="Wallingford J.B."/>
            <person name="Ito Y."/>
            <person name="Asashima M."/>
            <person name="Ueno N."/>
            <person name="Matsuda Y."/>
            <person name="Veenstra G.J."/>
            <person name="Fujiyama A."/>
            <person name="Harland R.M."/>
            <person name="Taira M."/>
            <person name="Rokhsar D.S."/>
        </authorList>
    </citation>
    <scope>NUCLEOTIDE SEQUENCE [LARGE SCALE GENOMIC DNA]</scope>
    <source>
        <strain evidence="5">J</strain>
    </source>
</reference>
<proteinExistence type="inferred from homology"/>
<name>A0A974I2Z3_XENLA</name>
<dbReference type="SUPFAM" id="SSF54001">
    <property type="entry name" value="Cysteine proteinases"/>
    <property type="match status" value="1"/>
</dbReference>
<evidence type="ECO:0000259" key="3">
    <source>
        <dbReference type="PROSITE" id="PS50235"/>
    </source>
</evidence>
<dbReference type="GO" id="GO:0004843">
    <property type="term" value="F:cysteine-type deubiquitinase activity"/>
    <property type="evidence" value="ECO:0007669"/>
    <property type="project" value="UniProtKB-UniRule"/>
</dbReference>
<comment type="catalytic activity">
    <reaction evidence="1">
        <text>Thiol-dependent hydrolysis of ester, thioester, amide, peptide and isopeptide bonds formed by the C-terminal Gly of ubiquitin (a 76-residue protein attached to proteins as an intracellular targeting signal).</text>
        <dbReference type="EC" id="3.4.19.12"/>
    </reaction>
</comment>
<dbReference type="EMBL" id="CM004466">
    <property type="protein sequence ID" value="OCU00008.1"/>
    <property type="molecule type" value="Genomic_DNA"/>
</dbReference>
<dbReference type="Pfam" id="PF00443">
    <property type="entry name" value="UCH"/>
    <property type="match status" value="1"/>
</dbReference>
<keyword evidence="1" id="KW-0378">Hydrolase</keyword>
<dbReference type="GO" id="GO:0006508">
    <property type="term" value="P:proteolysis"/>
    <property type="evidence" value="ECO:0007669"/>
    <property type="project" value="UniProtKB-KW"/>
</dbReference>
<dbReference type="Proteomes" id="UP000694892">
    <property type="component" value="Chromosome 1L"/>
</dbReference>
<dbReference type="AlphaFoldDB" id="A0A974I2Z3"/>
<dbReference type="InterPro" id="IPR050164">
    <property type="entry name" value="Peptidase_C19"/>
</dbReference>
<evidence type="ECO:0000256" key="1">
    <source>
        <dbReference type="RuleBase" id="RU366025"/>
    </source>
</evidence>
<dbReference type="InterPro" id="IPR001394">
    <property type="entry name" value="Peptidase_C19_UCH"/>
</dbReference>